<dbReference type="Proteomes" id="UP000799537">
    <property type="component" value="Unassembled WGS sequence"/>
</dbReference>
<dbReference type="AlphaFoldDB" id="A0A6A6CPZ1"/>
<reference evidence="1" key="1">
    <citation type="journal article" date="2020" name="Stud. Mycol.">
        <title>101 Dothideomycetes genomes: a test case for predicting lifestyles and emergence of pathogens.</title>
        <authorList>
            <person name="Haridas S."/>
            <person name="Albert R."/>
            <person name="Binder M."/>
            <person name="Bloem J."/>
            <person name="Labutti K."/>
            <person name="Salamov A."/>
            <person name="Andreopoulos B."/>
            <person name="Baker S."/>
            <person name="Barry K."/>
            <person name="Bills G."/>
            <person name="Bluhm B."/>
            <person name="Cannon C."/>
            <person name="Castanera R."/>
            <person name="Culley D."/>
            <person name="Daum C."/>
            <person name="Ezra D."/>
            <person name="Gonzalez J."/>
            <person name="Henrissat B."/>
            <person name="Kuo A."/>
            <person name="Liang C."/>
            <person name="Lipzen A."/>
            <person name="Lutzoni F."/>
            <person name="Magnuson J."/>
            <person name="Mondo S."/>
            <person name="Nolan M."/>
            <person name="Ohm R."/>
            <person name="Pangilinan J."/>
            <person name="Park H.-J."/>
            <person name="Ramirez L."/>
            <person name="Alfaro M."/>
            <person name="Sun H."/>
            <person name="Tritt A."/>
            <person name="Yoshinaga Y."/>
            <person name="Zwiers L.-H."/>
            <person name="Turgeon B."/>
            <person name="Goodwin S."/>
            <person name="Spatafora J."/>
            <person name="Crous P."/>
            <person name="Grigoriev I."/>
        </authorList>
    </citation>
    <scope>NUCLEOTIDE SEQUENCE</scope>
    <source>
        <strain evidence="1">ATCC 36951</strain>
    </source>
</reference>
<dbReference type="RefSeq" id="XP_033670103.1">
    <property type="nucleotide sequence ID" value="XM_033805394.1"/>
</dbReference>
<dbReference type="EMBL" id="ML993588">
    <property type="protein sequence ID" value="KAF2169214.1"/>
    <property type="molecule type" value="Genomic_DNA"/>
</dbReference>
<name>A0A6A6CPZ1_ZASCE</name>
<evidence type="ECO:0000313" key="2">
    <source>
        <dbReference type="Proteomes" id="UP000799537"/>
    </source>
</evidence>
<proteinExistence type="predicted"/>
<protein>
    <submittedName>
        <fullName evidence="1">Uncharacterized protein</fullName>
    </submittedName>
</protein>
<sequence length="189" mass="21221">MAFSLFTWLKTAFNYLFNSTSNKARRRTSICGRLSSDDHTSLYDGIRNTTRRLSRTISRRVRRISPGQAYLAMQEDKKVLVYHHHADGTSVLPGGKALEVITHGVLEDILREHAKTLKLSKKPLPPGTSTVDIYQKDIASPSTSQENLPNSEQNVASVSIPFKVQLGNYVFESYRELLILSRRVGSGEV</sequence>
<dbReference type="OrthoDB" id="3913028at2759"/>
<gene>
    <name evidence="1" type="ORF">M409DRAFT_20437</name>
</gene>
<evidence type="ECO:0000313" key="1">
    <source>
        <dbReference type="EMBL" id="KAF2169214.1"/>
    </source>
</evidence>
<dbReference type="GeneID" id="54558666"/>
<organism evidence="1 2">
    <name type="scientific">Zasmidium cellare ATCC 36951</name>
    <dbReference type="NCBI Taxonomy" id="1080233"/>
    <lineage>
        <taxon>Eukaryota</taxon>
        <taxon>Fungi</taxon>
        <taxon>Dikarya</taxon>
        <taxon>Ascomycota</taxon>
        <taxon>Pezizomycotina</taxon>
        <taxon>Dothideomycetes</taxon>
        <taxon>Dothideomycetidae</taxon>
        <taxon>Mycosphaerellales</taxon>
        <taxon>Mycosphaerellaceae</taxon>
        <taxon>Zasmidium</taxon>
    </lineage>
</organism>
<keyword evidence="2" id="KW-1185">Reference proteome</keyword>
<accession>A0A6A6CPZ1</accession>